<dbReference type="Pfam" id="PF11992">
    <property type="entry name" value="TgpA_N"/>
    <property type="match status" value="1"/>
</dbReference>
<feature type="domain" description="Transglutaminase-like" evidence="2">
    <location>
        <begin position="489"/>
        <end position="561"/>
    </location>
</feature>
<feature type="transmembrane region" description="Helical" evidence="1">
    <location>
        <begin position="12"/>
        <end position="29"/>
    </location>
</feature>
<dbReference type="Pfam" id="PF01841">
    <property type="entry name" value="Transglut_core"/>
    <property type="match status" value="1"/>
</dbReference>
<evidence type="ECO:0000259" key="2">
    <source>
        <dbReference type="SMART" id="SM00460"/>
    </source>
</evidence>
<reference evidence="3 4" key="1">
    <citation type="submission" date="2021-03" db="EMBL/GenBank/DDBJ databases">
        <title>Antimicrobial resistance genes in bacteria isolated from Japanese honey, and their potential for conferring macrolide and lincosamide resistance in the American foulbrood pathogen Paenibacillus larvae.</title>
        <authorList>
            <person name="Okamoto M."/>
            <person name="Kumagai M."/>
            <person name="Kanamori H."/>
            <person name="Takamatsu D."/>
        </authorList>
    </citation>
    <scope>NUCLEOTIDE SEQUENCE [LARGE SCALE GENOMIC DNA]</scope>
    <source>
        <strain evidence="3 4">J34TS1</strain>
    </source>
</reference>
<keyword evidence="4" id="KW-1185">Reference proteome</keyword>
<dbReference type="PANTHER" id="PTHR42736">
    <property type="entry name" value="PROTEIN-GLUTAMINE GAMMA-GLUTAMYLTRANSFERASE"/>
    <property type="match status" value="1"/>
</dbReference>
<feature type="transmembrane region" description="Helical" evidence="1">
    <location>
        <begin position="41"/>
        <end position="58"/>
    </location>
</feature>
<protein>
    <recommendedName>
        <fullName evidence="2">Transglutaminase-like domain-containing protein</fullName>
    </recommendedName>
</protein>
<feature type="transmembrane region" description="Helical" evidence="1">
    <location>
        <begin position="143"/>
        <end position="161"/>
    </location>
</feature>
<keyword evidence="1" id="KW-1133">Transmembrane helix</keyword>
<feature type="transmembrane region" description="Helical" evidence="1">
    <location>
        <begin position="168"/>
        <end position="185"/>
    </location>
</feature>
<keyword evidence="1" id="KW-0472">Membrane</keyword>
<dbReference type="InterPro" id="IPR052901">
    <property type="entry name" value="Bact_TGase-like"/>
</dbReference>
<feature type="transmembrane region" description="Helical" evidence="1">
    <location>
        <begin position="610"/>
        <end position="633"/>
    </location>
</feature>
<dbReference type="PANTHER" id="PTHR42736:SF1">
    <property type="entry name" value="PROTEIN-GLUTAMINE GAMMA-GLUTAMYLTRANSFERASE"/>
    <property type="match status" value="1"/>
</dbReference>
<name>A0A919YIX3_9BACL</name>
<dbReference type="InterPro" id="IPR002931">
    <property type="entry name" value="Transglutaminase-like"/>
</dbReference>
<dbReference type="InterPro" id="IPR021878">
    <property type="entry name" value="TgpA_N"/>
</dbReference>
<dbReference type="Proteomes" id="UP000682811">
    <property type="component" value="Unassembled WGS sequence"/>
</dbReference>
<dbReference type="EMBL" id="BORT01000059">
    <property type="protein sequence ID" value="GIO51604.1"/>
    <property type="molecule type" value="Genomic_DNA"/>
</dbReference>
<accession>A0A919YIX3</accession>
<gene>
    <name evidence="3" type="ORF">J34TS1_63690</name>
</gene>
<dbReference type="InterPro" id="IPR038765">
    <property type="entry name" value="Papain-like_cys_pep_sf"/>
</dbReference>
<evidence type="ECO:0000256" key="1">
    <source>
        <dbReference type="SAM" id="Phobius"/>
    </source>
</evidence>
<dbReference type="SMART" id="SM00460">
    <property type="entry name" value="TGc"/>
    <property type="match status" value="1"/>
</dbReference>
<feature type="transmembrane region" description="Helical" evidence="1">
    <location>
        <begin position="205"/>
        <end position="227"/>
    </location>
</feature>
<evidence type="ECO:0000313" key="4">
    <source>
        <dbReference type="Proteomes" id="UP000682811"/>
    </source>
</evidence>
<dbReference type="RefSeq" id="WP_212981576.1">
    <property type="nucleotide sequence ID" value="NZ_AP025343.1"/>
</dbReference>
<dbReference type="Gene3D" id="3.10.620.30">
    <property type="match status" value="1"/>
</dbReference>
<comment type="caution">
    <text evidence="3">The sequence shown here is derived from an EMBL/GenBank/DDBJ whole genome shotgun (WGS) entry which is preliminary data.</text>
</comment>
<dbReference type="SUPFAM" id="SSF54001">
    <property type="entry name" value="Cysteine proteinases"/>
    <property type="match status" value="1"/>
</dbReference>
<proteinExistence type="predicted"/>
<sequence length="734" mass="82473">MEKGKDPFWYRGLVSLLIMGLFMEWLHPLRSLNIMSFGEEWFPAMYLFTGMLLLLGLFGLKWTIYMPLYGLCTLAVWAYMVRGSEETAGFMSSLTLLLRDAGMILSNGQFSMISQESRMLVLMIGWALLVYSVQSLALLRSSVLLFAMATLIYLFCLETLLDISVYGDIVRTGALILMLQGMIHLSRLRESGKIDHVFRQAYSRWSFLLTAAVLLLAAVSWLGVTLAKPGPAARISLQQTAERLAEWVKAEYGKEAVAVTGYNLSGEEEEMGLPLRQSNRVYFTAQTPVATYWRGETFSEYNGRKWSETEDDVKTGYAPGIIANPSDYTTGKPQTITQRVEFAQPPRQSFPLFGGGKAAEIADLQLLPGTRALPASIEYNVDARTVKVILDKGQPQVEGYTLKVEIPGKDPQGLHKETGADPMPVRKRYLQLPEKLPQRVKDLAAELVKGASSRYEQVEAVNNYLRQHGSYTLDTRVPPEGQDFVDDFLFVTHEGYCNHYSTAMAVLLRSQGIPTRYVKGFTQGKQDSVHPDLYSVSEGDAHSWVEVYFPESGWVPFDPTPGFAIFGGTDRPASAFYHLSAAGSDALSKMTEYTAAGWLRTVDFIWRKKVLMIEIAVIAAILGIAAVILKPWLGRVPLWLRLHTTRRRFPGREELMREALGVWHALARRFGAPQAGCTAREYIGNLPVEQEELRALLYDFTADWEMIAYDEGPMNRSRCIAFLRRCLRISKKVA</sequence>
<keyword evidence="1" id="KW-0812">Transmembrane</keyword>
<evidence type="ECO:0000313" key="3">
    <source>
        <dbReference type="EMBL" id="GIO51604.1"/>
    </source>
</evidence>
<feature type="transmembrane region" description="Helical" evidence="1">
    <location>
        <begin position="64"/>
        <end position="81"/>
    </location>
</feature>
<organism evidence="3 4">
    <name type="scientific">Paenibacillus azoreducens</name>
    <dbReference type="NCBI Taxonomy" id="116718"/>
    <lineage>
        <taxon>Bacteria</taxon>
        <taxon>Bacillati</taxon>
        <taxon>Bacillota</taxon>
        <taxon>Bacilli</taxon>
        <taxon>Bacillales</taxon>
        <taxon>Paenibacillaceae</taxon>
        <taxon>Paenibacillus</taxon>
    </lineage>
</organism>
<feature type="transmembrane region" description="Helical" evidence="1">
    <location>
        <begin position="119"/>
        <end position="137"/>
    </location>
</feature>
<dbReference type="AlphaFoldDB" id="A0A919YIX3"/>